<accession>A0A1X9NL53</accession>
<dbReference type="RefSeq" id="WP_085760350.1">
    <property type="nucleotide sequence ID" value="NZ_CP019343.1"/>
</dbReference>
<gene>
    <name evidence="1" type="ORF">BST96_19825</name>
</gene>
<proteinExistence type="predicted"/>
<protein>
    <submittedName>
        <fullName evidence="1">Uncharacterized protein</fullName>
    </submittedName>
</protein>
<sequence length="126" mass="14104">MTDFPELDFHDFHLQELPRRLAAGHGLLAAIAARELPALCFRLTDTDNAYTFQPMPETIAIIAGTEAEQVVELDHLQWQGLIYNLKSTSGCLSIDDSCHSEDVSAMLKRWELVLAAMFYGNHKTAI</sequence>
<evidence type="ECO:0000313" key="2">
    <source>
        <dbReference type="Proteomes" id="UP000193450"/>
    </source>
</evidence>
<dbReference type="Proteomes" id="UP000193450">
    <property type="component" value="Chromosome"/>
</dbReference>
<name>A0A1X9NL53_9GAMM</name>
<dbReference type="KEGG" id="osg:BST96_19825"/>
<dbReference type="STRING" id="716816.BST96_19825"/>
<reference evidence="1 2" key="1">
    <citation type="submission" date="2016-11" db="EMBL/GenBank/DDBJ databases">
        <title>Trade-off between light-utilization and light-protection in marine flavobacteria.</title>
        <authorList>
            <person name="Kumagai Y."/>
        </authorList>
    </citation>
    <scope>NUCLEOTIDE SEQUENCE [LARGE SCALE GENOMIC DNA]</scope>
    <source>
        <strain evidence="1 2">NBRC 107125</strain>
    </source>
</reference>
<dbReference type="EMBL" id="CP019343">
    <property type="protein sequence ID" value="ARN76149.1"/>
    <property type="molecule type" value="Genomic_DNA"/>
</dbReference>
<organism evidence="1 2">
    <name type="scientific">Oceanicoccus sagamiensis</name>
    <dbReference type="NCBI Taxonomy" id="716816"/>
    <lineage>
        <taxon>Bacteria</taxon>
        <taxon>Pseudomonadati</taxon>
        <taxon>Pseudomonadota</taxon>
        <taxon>Gammaproteobacteria</taxon>
        <taxon>Cellvibrionales</taxon>
        <taxon>Spongiibacteraceae</taxon>
        <taxon>Oceanicoccus</taxon>
    </lineage>
</organism>
<keyword evidence="2" id="KW-1185">Reference proteome</keyword>
<dbReference type="AlphaFoldDB" id="A0A1X9NL53"/>
<dbReference type="OrthoDB" id="9921430at2"/>
<evidence type="ECO:0000313" key="1">
    <source>
        <dbReference type="EMBL" id="ARN76149.1"/>
    </source>
</evidence>